<dbReference type="OrthoDB" id="3477961at2"/>
<dbReference type="Proteomes" id="UP000295578">
    <property type="component" value="Unassembled WGS sequence"/>
</dbReference>
<name>A0A4R4ZMR9_9ACTN</name>
<dbReference type="RefSeq" id="WP_132206312.1">
    <property type="nucleotide sequence ID" value="NZ_SMKY01000533.1"/>
</dbReference>
<dbReference type="AlphaFoldDB" id="A0A4R4ZMR9"/>
<gene>
    <name evidence="2" type="ORF">E1293_45970</name>
</gene>
<feature type="chain" id="PRO_5020877194" evidence="1">
    <location>
        <begin position="29"/>
        <end position="130"/>
    </location>
</feature>
<organism evidence="2 3">
    <name type="scientific">Actinomadura darangshiensis</name>
    <dbReference type="NCBI Taxonomy" id="705336"/>
    <lineage>
        <taxon>Bacteria</taxon>
        <taxon>Bacillati</taxon>
        <taxon>Actinomycetota</taxon>
        <taxon>Actinomycetes</taxon>
        <taxon>Streptosporangiales</taxon>
        <taxon>Thermomonosporaceae</taxon>
        <taxon>Actinomadura</taxon>
    </lineage>
</organism>
<sequence>MGKKMLRLAVAGTAVAGAVVLPAQAALAADYSVGAGVGVDAGANYVTAQGTITDNTSGNDSVAVQTYIQRLLSVGSWVTVATGPRVTGVNAATSTVSPQPCVNGASYRAMVNWNWNNLARGTSYSGSKVC</sequence>
<feature type="signal peptide" evidence="1">
    <location>
        <begin position="1"/>
        <end position="28"/>
    </location>
</feature>
<comment type="caution">
    <text evidence="2">The sequence shown here is derived from an EMBL/GenBank/DDBJ whole genome shotgun (WGS) entry which is preliminary data.</text>
</comment>
<keyword evidence="3" id="KW-1185">Reference proteome</keyword>
<evidence type="ECO:0000313" key="3">
    <source>
        <dbReference type="Proteomes" id="UP000295578"/>
    </source>
</evidence>
<accession>A0A4R4ZMR9</accession>
<proteinExistence type="predicted"/>
<reference evidence="2 3" key="1">
    <citation type="submission" date="2019-03" db="EMBL/GenBank/DDBJ databases">
        <title>Draft genome sequences of novel Actinobacteria.</title>
        <authorList>
            <person name="Sahin N."/>
            <person name="Ay H."/>
            <person name="Saygin H."/>
        </authorList>
    </citation>
    <scope>NUCLEOTIDE SEQUENCE [LARGE SCALE GENOMIC DNA]</scope>
    <source>
        <strain evidence="2 3">DSM 45941</strain>
    </source>
</reference>
<evidence type="ECO:0000313" key="2">
    <source>
        <dbReference type="EMBL" id="TDD60113.1"/>
    </source>
</evidence>
<protein>
    <submittedName>
        <fullName evidence="2">Uncharacterized protein</fullName>
    </submittedName>
</protein>
<evidence type="ECO:0000256" key="1">
    <source>
        <dbReference type="SAM" id="SignalP"/>
    </source>
</evidence>
<dbReference type="EMBL" id="SMKY01000533">
    <property type="protein sequence ID" value="TDD60113.1"/>
    <property type="molecule type" value="Genomic_DNA"/>
</dbReference>
<keyword evidence="1" id="KW-0732">Signal</keyword>